<keyword evidence="2" id="KW-1185">Reference proteome</keyword>
<organism evidence="1 2">
    <name type="scientific">Trichonephila clavipes</name>
    <name type="common">Golden silk orbweaver</name>
    <name type="synonym">Nephila clavipes</name>
    <dbReference type="NCBI Taxonomy" id="2585209"/>
    <lineage>
        <taxon>Eukaryota</taxon>
        <taxon>Metazoa</taxon>
        <taxon>Ecdysozoa</taxon>
        <taxon>Arthropoda</taxon>
        <taxon>Chelicerata</taxon>
        <taxon>Arachnida</taxon>
        <taxon>Araneae</taxon>
        <taxon>Araneomorphae</taxon>
        <taxon>Entelegynae</taxon>
        <taxon>Araneoidea</taxon>
        <taxon>Nephilidae</taxon>
        <taxon>Trichonephila</taxon>
    </lineage>
</organism>
<evidence type="ECO:0000313" key="2">
    <source>
        <dbReference type="Proteomes" id="UP000887159"/>
    </source>
</evidence>
<evidence type="ECO:0000313" key="1">
    <source>
        <dbReference type="EMBL" id="GFY09560.1"/>
    </source>
</evidence>
<dbReference type="EMBL" id="BMAU01021290">
    <property type="protein sequence ID" value="GFY09560.1"/>
    <property type="molecule type" value="Genomic_DNA"/>
</dbReference>
<accession>A0A8X6VKN3</accession>
<proteinExistence type="predicted"/>
<name>A0A8X6VKN3_TRICX</name>
<reference evidence="1" key="1">
    <citation type="submission" date="2020-08" db="EMBL/GenBank/DDBJ databases">
        <title>Multicomponent nature underlies the extraordinary mechanical properties of spider dragline silk.</title>
        <authorList>
            <person name="Kono N."/>
            <person name="Nakamura H."/>
            <person name="Mori M."/>
            <person name="Yoshida Y."/>
            <person name="Ohtoshi R."/>
            <person name="Malay A.D."/>
            <person name="Moran D.A.P."/>
            <person name="Tomita M."/>
            <person name="Numata K."/>
            <person name="Arakawa K."/>
        </authorList>
    </citation>
    <scope>NUCLEOTIDE SEQUENCE</scope>
</reference>
<gene>
    <name evidence="1" type="ORF">TNCV_4322381</name>
</gene>
<dbReference type="AlphaFoldDB" id="A0A8X6VKN3"/>
<protein>
    <submittedName>
        <fullName evidence="1">Uncharacterized protein</fullName>
    </submittedName>
</protein>
<sequence>MATSCTVTGGSRLMATTAPYGSLHITVTVSEVGYDHLKEERYKDEVLEPYVRLFRRAMGDQFDLLTITPDHAELRLSTIIWKKWVFVI</sequence>
<comment type="caution">
    <text evidence="1">The sequence shown here is derived from an EMBL/GenBank/DDBJ whole genome shotgun (WGS) entry which is preliminary data.</text>
</comment>
<dbReference type="Proteomes" id="UP000887159">
    <property type="component" value="Unassembled WGS sequence"/>
</dbReference>